<evidence type="ECO:0000256" key="11">
    <source>
        <dbReference type="ARBA" id="ARBA00022999"/>
    </source>
</evidence>
<comment type="similarity">
    <text evidence="19">Belongs to the protein kinase superfamily. Tyr protein kinase family.</text>
</comment>
<dbReference type="PROSITE" id="PS50001">
    <property type="entry name" value="SH2"/>
    <property type="match status" value="1"/>
</dbReference>
<keyword evidence="14" id="KW-0449">Lipoprotein</keyword>
<dbReference type="PRINTS" id="PR00401">
    <property type="entry name" value="SH2DOMAIN"/>
</dbReference>
<dbReference type="InterPro" id="IPR000719">
    <property type="entry name" value="Prot_kinase_dom"/>
</dbReference>
<evidence type="ECO:0000259" key="23">
    <source>
        <dbReference type="PROSITE" id="PS50011"/>
    </source>
</evidence>
<evidence type="ECO:0000256" key="9">
    <source>
        <dbReference type="ARBA" id="ARBA00022777"/>
    </source>
</evidence>
<keyword evidence="7" id="KW-0519">Myristate</keyword>
<feature type="compositionally biased region" description="Polar residues" evidence="20">
    <location>
        <begin position="31"/>
        <end position="60"/>
    </location>
</feature>
<comment type="caution">
    <text evidence="24">The sequence shown here is derived from an EMBL/GenBank/DDBJ whole genome shotgun (WGS) entry which is preliminary data.</text>
</comment>
<gene>
    <name evidence="24" type="ORF">AMELA_G00197090</name>
</gene>
<accession>A0A7J6A8E4</accession>
<feature type="domain" description="SH2" evidence="21">
    <location>
        <begin position="134"/>
        <end position="225"/>
    </location>
</feature>
<evidence type="ECO:0000256" key="10">
    <source>
        <dbReference type="ARBA" id="ARBA00022840"/>
    </source>
</evidence>
<dbReference type="Proteomes" id="UP000593565">
    <property type="component" value="Unassembled WGS sequence"/>
</dbReference>
<evidence type="ECO:0000256" key="5">
    <source>
        <dbReference type="ARBA" id="ARBA00022553"/>
    </source>
</evidence>
<evidence type="ECO:0000313" key="24">
    <source>
        <dbReference type="EMBL" id="KAF4078249.1"/>
    </source>
</evidence>
<keyword evidence="13" id="KW-0966">Cell projection</keyword>
<evidence type="ECO:0000256" key="19">
    <source>
        <dbReference type="RuleBase" id="RU362096"/>
    </source>
</evidence>
<dbReference type="OrthoDB" id="4062651at2759"/>
<evidence type="ECO:0000256" key="7">
    <source>
        <dbReference type="ARBA" id="ARBA00022707"/>
    </source>
</evidence>
<dbReference type="GO" id="GO:0001726">
    <property type="term" value="C:ruffle"/>
    <property type="evidence" value="ECO:0007669"/>
    <property type="project" value="UniProtKB-SubCell"/>
</dbReference>
<dbReference type="Gene3D" id="3.30.505.10">
    <property type="entry name" value="SH2 domain"/>
    <property type="match status" value="1"/>
</dbReference>
<dbReference type="PROSITE" id="PS50002">
    <property type="entry name" value="SH3"/>
    <property type="match status" value="1"/>
</dbReference>
<keyword evidence="12 19" id="KW-0829">Tyrosine-protein kinase</keyword>
<comment type="catalytic activity">
    <reaction evidence="15 19">
        <text>L-tyrosyl-[protein] + ATP = O-phospho-L-tyrosyl-[protein] + ADP + H(+)</text>
        <dbReference type="Rhea" id="RHEA:10596"/>
        <dbReference type="Rhea" id="RHEA-COMP:10136"/>
        <dbReference type="Rhea" id="RHEA-COMP:20101"/>
        <dbReference type="ChEBI" id="CHEBI:15378"/>
        <dbReference type="ChEBI" id="CHEBI:30616"/>
        <dbReference type="ChEBI" id="CHEBI:46858"/>
        <dbReference type="ChEBI" id="CHEBI:61978"/>
        <dbReference type="ChEBI" id="CHEBI:456216"/>
        <dbReference type="EC" id="2.7.10.2"/>
    </reaction>
</comment>
<name>A0A7J6A8E4_AMEME</name>
<evidence type="ECO:0000256" key="8">
    <source>
        <dbReference type="ARBA" id="ARBA00022741"/>
    </source>
</evidence>
<evidence type="ECO:0000259" key="21">
    <source>
        <dbReference type="PROSITE" id="PS50001"/>
    </source>
</evidence>
<feature type="domain" description="Protein kinase" evidence="23">
    <location>
        <begin position="250"/>
        <end position="504"/>
    </location>
</feature>
<keyword evidence="6 19" id="KW-0808">Transferase</keyword>
<evidence type="ECO:0000256" key="14">
    <source>
        <dbReference type="ARBA" id="ARBA00023288"/>
    </source>
</evidence>
<keyword evidence="4" id="KW-0963">Cytoplasm</keyword>
<evidence type="ECO:0000256" key="4">
    <source>
        <dbReference type="ARBA" id="ARBA00022490"/>
    </source>
</evidence>
<dbReference type="InterPro" id="IPR036028">
    <property type="entry name" value="SH3-like_dom_sf"/>
</dbReference>
<evidence type="ECO:0000256" key="3">
    <source>
        <dbReference type="ARBA" id="ARBA00022443"/>
    </source>
</evidence>
<evidence type="ECO:0000256" key="2">
    <source>
        <dbReference type="ARBA" id="ARBA00004496"/>
    </source>
</evidence>
<dbReference type="PRINTS" id="PR00109">
    <property type="entry name" value="TYRKINASE"/>
</dbReference>
<dbReference type="SMART" id="SM00326">
    <property type="entry name" value="SH3"/>
    <property type="match status" value="1"/>
</dbReference>
<evidence type="ECO:0000256" key="12">
    <source>
        <dbReference type="ARBA" id="ARBA00023137"/>
    </source>
</evidence>
<dbReference type="InterPro" id="IPR020635">
    <property type="entry name" value="Tyr_kinase_cat_dom"/>
</dbReference>
<evidence type="ECO:0000256" key="17">
    <source>
        <dbReference type="PROSITE-ProRule" id="PRU00192"/>
    </source>
</evidence>
<keyword evidence="3 17" id="KW-0728">SH3 domain</keyword>
<reference evidence="24 25" key="1">
    <citation type="submission" date="2020-02" db="EMBL/GenBank/DDBJ databases">
        <title>A chromosome-scale genome assembly of the black bullhead catfish (Ameiurus melas).</title>
        <authorList>
            <person name="Wen M."/>
            <person name="Zham M."/>
            <person name="Cabau C."/>
            <person name="Klopp C."/>
            <person name="Donnadieu C."/>
            <person name="Roques C."/>
            <person name="Bouchez O."/>
            <person name="Lampietro C."/>
            <person name="Jouanno E."/>
            <person name="Herpin A."/>
            <person name="Louis A."/>
            <person name="Berthelot C."/>
            <person name="Parey E."/>
            <person name="Roest-Crollius H."/>
            <person name="Braasch I."/>
            <person name="Postlethwait J."/>
            <person name="Robinson-Rechavi M."/>
            <person name="Echchiki A."/>
            <person name="Begum T."/>
            <person name="Montfort J."/>
            <person name="Schartl M."/>
            <person name="Bobe J."/>
            <person name="Guiguen Y."/>
        </authorList>
    </citation>
    <scope>NUCLEOTIDE SEQUENCE [LARGE SCALE GENOMIC DNA]</scope>
    <source>
        <strain evidence="24">M_S1</strain>
        <tissue evidence="24">Blood</tissue>
    </source>
</reference>
<organism evidence="24 25">
    <name type="scientific">Ameiurus melas</name>
    <name type="common">Black bullhead</name>
    <name type="synonym">Silurus melas</name>
    <dbReference type="NCBI Taxonomy" id="219545"/>
    <lineage>
        <taxon>Eukaryota</taxon>
        <taxon>Metazoa</taxon>
        <taxon>Chordata</taxon>
        <taxon>Craniata</taxon>
        <taxon>Vertebrata</taxon>
        <taxon>Euteleostomi</taxon>
        <taxon>Actinopterygii</taxon>
        <taxon>Neopterygii</taxon>
        <taxon>Teleostei</taxon>
        <taxon>Ostariophysi</taxon>
        <taxon>Siluriformes</taxon>
        <taxon>Ictaluridae</taxon>
        <taxon>Ameiurus</taxon>
    </lineage>
</organism>
<dbReference type="EMBL" id="JAAGNN010000017">
    <property type="protein sequence ID" value="KAF4078249.1"/>
    <property type="molecule type" value="Genomic_DNA"/>
</dbReference>
<dbReference type="InterPro" id="IPR001452">
    <property type="entry name" value="SH3_domain"/>
</dbReference>
<proteinExistence type="inferred from homology"/>
<dbReference type="SMART" id="SM00252">
    <property type="entry name" value="SH2"/>
    <property type="match status" value="1"/>
</dbReference>
<keyword evidence="8 18" id="KW-0547">Nucleotide-binding</keyword>
<dbReference type="GO" id="GO:0004715">
    <property type="term" value="F:non-membrane spanning protein tyrosine kinase activity"/>
    <property type="evidence" value="ECO:0007669"/>
    <property type="project" value="UniProtKB-EC"/>
</dbReference>
<feature type="region of interest" description="Disordered" evidence="20">
    <location>
        <begin position="24"/>
        <end position="60"/>
    </location>
</feature>
<dbReference type="SUPFAM" id="SSF50044">
    <property type="entry name" value="SH3-domain"/>
    <property type="match status" value="1"/>
</dbReference>
<dbReference type="Gene3D" id="2.30.30.40">
    <property type="entry name" value="SH3 Domains"/>
    <property type="match status" value="1"/>
</dbReference>
<keyword evidence="9 19" id="KW-0418">Kinase</keyword>
<sequence length="506" mass="58293">MEDCLKRSCPCLRSLWDRMFKSDKKNELQRKSSNSGPIKSVSGPDSEQRYNTSPSECQTQPVDPERAVYIAIWAFEARDTAELSFDAGDRFRVVVRSGDWWTASKLDTSGRVLATGIVPRNFLDRAESVSSQPWFFGKMNRIECLSHLMTGQNKDGAFLIRVSETDNVGHVLSVKVKNKAKHFKIYFSESKFYVEESCSFYSLLDLVQHYQSHPLASVDKLEKPCVRRKPKHHDLSHSTVDMWELPKEDFTLEDKLGSGFFADVYRGKWKNQTYVAIKVLKNNNSLNQQTFQMEVEVLKQLRHNHLISLFAICTASTPYYIITEYMEKGNLQSFLRSREGNALDLEILTNMACQVADGMTYLEDHNSIHRDLAARNVLVSEGYLCKVADFGLARFIKEPVYLSNDKKIPYKWTAPESIEHGRFSNKSDVWSFGVLLHEIYSHGANPYPGMSNKVVAEELKRGYRMPAPSKCPDFIYKIMQSCWSEHPEDRPTFKWLKSELQEYINI</sequence>
<dbReference type="SUPFAM" id="SSF55550">
    <property type="entry name" value="SH2 domain"/>
    <property type="match status" value="1"/>
</dbReference>
<feature type="domain" description="SH3" evidence="22">
    <location>
        <begin position="64"/>
        <end position="128"/>
    </location>
</feature>
<dbReference type="Pfam" id="PF00017">
    <property type="entry name" value="SH2"/>
    <property type="match status" value="1"/>
</dbReference>
<keyword evidence="25" id="KW-1185">Reference proteome</keyword>
<dbReference type="SMART" id="SM00219">
    <property type="entry name" value="TyrKc"/>
    <property type="match status" value="1"/>
</dbReference>
<dbReference type="Pfam" id="PF07714">
    <property type="entry name" value="PK_Tyr_Ser-Thr"/>
    <property type="match status" value="1"/>
</dbReference>
<dbReference type="PROSITE" id="PS50011">
    <property type="entry name" value="PROTEIN_KINASE_DOM"/>
    <property type="match status" value="1"/>
</dbReference>
<dbReference type="InterPro" id="IPR011009">
    <property type="entry name" value="Kinase-like_dom_sf"/>
</dbReference>
<dbReference type="PROSITE" id="PS00107">
    <property type="entry name" value="PROTEIN_KINASE_ATP"/>
    <property type="match status" value="1"/>
</dbReference>
<dbReference type="SUPFAM" id="SSF56112">
    <property type="entry name" value="Protein kinase-like (PK-like)"/>
    <property type="match status" value="1"/>
</dbReference>
<evidence type="ECO:0000256" key="20">
    <source>
        <dbReference type="SAM" id="MobiDB-lite"/>
    </source>
</evidence>
<dbReference type="FunFam" id="1.10.510.10:FF:000399">
    <property type="entry name" value="Tyrosine-protein kinase"/>
    <property type="match status" value="1"/>
</dbReference>
<feature type="binding site" evidence="18">
    <location>
        <position position="278"/>
    </location>
    <ligand>
        <name>ATP</name>
        <dbReference type="ChEBI" id="CHEBI:30616"/>
    </ligand>
</feature>
<keyword evidence="5" id="KW-0597">Phosphoprotein</keyword>
<dbReference type="FunFam" id="3.30.200.20:FF:000053">
    <property type="entry name" value="Tyrosine-protein kinase"/>
    <property type="match status" value="1"/>
</dbReference>
<comment type="subcellular location">
    <subcellularLocation>
        <location evidence="1">Cell projection</location>
        <location evidence="1">Ruffle</location>
    </subcellularLocation>
    <subcellularLocation>
        <location evidence="2">Cytoplasm</location>
    </subcellularLocation>
</comment>
<evidence type="ECO:0000256" key="15">
    <source>
        <dbReference type="ARBA" id="ARBA00051245"/>
    </source>
</evidence>
<evidence type="ECO:0000256" key="18">
    <source>
        <dbReference type="PROSITE-ProRule" id="PRU10141"/>
    </source>
</evidence>
<evidence type="ECO:0000256" key="16">
    <source>
        <dbReference type="PROSITE-ProRule" id="PRU00191"/>
    </source>
</evidence>
<keyword evidence="10 18" id="KW-0067">ATP-binding</keyword>
<dbReference type="Gene3D" id="1.10.510.10">
    <property type="entry name" value="Transferase(Phosphotransferase) domain 1"/>
    <property type="match status" value="1"/>
</dbReference>
<dbReference type="EC" id="2.7.10.2" evidence="19"/>
<keyword evidence="11 16" id="KW-0727">SH2 domain</keyword>
<dbReference type="GO" id="GO:0005737">
    <property type="term" value="C:cytoplasm"/>
    <property type="evidence" value="ECO:0007669"/>
    <property type="project" value="UniProtKB-SubCell"/>
</dbReference>
<evidence type="ECO:0000259" key="22">
    <source>
        <dbReference type="PROSITE" id="PS50002"/>
    </source>
</evidence>
<protein>
    <recommendedName>
        <fullName evidence="19">Tyrosine-protein kinase</fullName>
        <ecNumber evidence="19">2.7.10.2</ecNumber>
    </recommendedName>
</protein>
<dbReference type="InterPro" id="IPR017441">
    <property type="entry name" value="Protein_kinase_ATP_BS"/>
</dbReference>
<dbReference type="Pfam" id="PF14604">
    <property type="entry name" value="SH3_9"/>
    <property type="match status" value="1"/>
</dbReference>
<evidence type="ECO:0000313" key="25">
    <source>
        <dbReference type="Proteomes" id="UP000593565"/>
    </source>
</evidence>
<dbReference type="InterPro" id="IPR000980">
    <property type="entry name" value="SH2"/>
</dbReference>
<evidence type="ECO:0000256" key="13">
    <source>
        <dbReference type="ARBA" id="ARBA00023273"/>
    </source>
</evidence>
<evidence type="ECO:0000256" key="6">
    <source>
        <dbReference type="ARBA" id="ARBA00022679"/>
    </source>
</evidence>
<dbReference type="InterPro" id="IPR050198">
    <property type="entry name" value="Non-receptor_tyrosine_kinases"/>
</dbReference>
<dbReference type="PANTHER" id="PTHR24418">
    <property type="entry name" value="TYROSINE-PROTEIN KINASE"/>
    <property type="match status" value="1"/>
</dbReference>
<dbReference type="AlphaFoldDB" id="A0A7J6A8E4"/>
<dbReference type="InterPro" id="IPR036860">
    <property type="entry name" value="SH2_dom_sf"/>
</dbReference>
<dbReference type="InterPro" id="IPR001245">
    <property type="entry name" value="Ser-Thr/Tyr_kinase_cat_dom"/>
</dbReference>
<dbReference type="GO" id="GO:0005634">
    <property type="term" value="C:nucleus"/>
    <property type="evidence" value="ECO:0007669"/>
    <property type="project" value="UniProtKB-ARBA"/>
</dbReference>
<dbReference type="GO" id="GO:0005524">
    <property type="term" value="F:ATP binding"/>
    <property type="evidence" value="ECO:0007669"/>
    <property type="project" value="UniProtKB-UniRule"/>
</dbReference>
<dbReference type="FunFam" id="2.30.30.40:FF:000229">
    <property type="entry name" value="Tyrosine-protein kinase"/>
    <property type="match status" value="1"/>
</dbReference>
<evidence type="ECO:0000256" key="1">
    <source>
        <dbReference type="ARBA" id="ARBA00004466"/>
    </source>
</evidence>